<protein>
    <recommendedName>
        <fullName evidence="5">Dihydrolipoamide acetyltransferase component of pyruvate dehydrogenase complex</fullName>
        <ecNumber evidence="5">2.3.1.-</ecNumber>
    </recommendedName>
</protein>
<evidence type="ECO:0000256" key="1">
    <source>
        <dbReference type="ARBA" id="ARBA00001938"/>
    </source>
</evidence>
<evidence type="ECO:0000313" key="9">
    <source>
        <dbReference type="Proteomes" id="UP000033874"/>
    </source>
</evidence>
<dbReference type="InterPro" id="IPR011053">
    <property type="entry name" value="Single_hybrid_motif"/>
</dbReference>
<sequence length="429" mass="44650">MAIELRMPALSPTMEKGNLAKWLVSEGDSIKPGDLIAEIETDKATMELEAVDEGRITTLVIAAGTDDVAVGTVIALLAAADERADTATVVQAMDEDAAPVDPEPIPVPMGEGVLLVDAPPSVSASPRRPSPSGRLKVSPLAQRIADAKGMDLEGIVGSGPNGRIVRADLPVAPLVVPAPSSLRPGGAADAGTGIVPPPAGVPVETVKLSAMRRTIARRLTEAKRTIPHFYLTVRCNIDPLLRLREELNAGLAARGIKLSVNDLLMKAMALALVEVPDANVQYGGDDLHRFGRVDIAMAVAIDGGLITPVIRDVSALSLSAIAQASKGLAVKARAGHLQPEDYQGGTASISNLGMFGIDEMFPVINPPQALILGIGAAVEQPWKVDGELALATVVAATGSFDHRAIDGAIAARFIAAFRTFVETPMLVMS</sequence>
<feature type="domain" description="Peripheral subunit-binding (PSBD)" evidence="7">
    <location>
        <begin position="136"/>
        <end position="173"/>
    </location>
</feature>
<evidence type="ECO:0000256" key="2">
    <source>
        <dbReference type="ARBA" id="ARBA00007317"/>
    </source>
</evidence>
<dbReference type="SUPFAM" id="SSF51230">
    <property type="entry name" value="Single hybrid motif"/>
    <property type="match status" value="1"/>
</dbReference>
<dbReference type="AlphaFoldDB" id="A0A0M3ATB3"/>
<dbReference type="PROSITE" id="PS51826">
    <property type="entry name" value="PSBD"/>
    <property type="match status" value="1"/>
</dbReference>
<dbReference type="STRING" id="56193.YP76_11575"/>
<evidence type="ECO:0000259" key="7">
    <source>
        <dbReference type="PROSITE" id="PS51826"/>
    </source>
</evidence>
<dbReference type="SUPFAM" id="SSF47005">
    <property type="entry name" value="Peripheral subunit-binding domain of 2-oxo acid dehydrogenase complex"/>
    <property type="match status" value="1"/>
</dbReference>
<dbReference type="Gene3D" id="3.30.559.10">
    <property type="entry name" value="Chloramphenicol acetyltransferase-like domain"/>
    <property type="match status" value="1"/>
</dbReference>
<dbReference type="InterPro" id="IPR003016">
    <property type="entry name" value="2-oxoA_DH_lipoyl-BS"/>
</dbReference>
<dbReference type="EMBL" id="LBIC01000005">
    <property type="protein sequence ID" value="KKW91759.1"/>
    <property type="molecule type" value="Genomic_DNA"/>
</dbReference>
<keyword evidence="9" id="KW-1185">Reference proteome</keyword>
<comment type="cofactor">
    <cofactor evidence="1 5">
        <name>(R)-lipoate</name>
        <dbReference type="ChEBI" id="CHEBI:83088"/>
    </cofactor>
</comment>
<feature type="domain" description="Lipoyl-binding" evidence="6">
    <location>
        <begin position="2"/>
        <end position="78"/>
    </location>
</feature>
<proteinExistence type="inferred from homology"/>
<evidence type="ECO:0000256" key="4">
    <source>
        <dbReference type="ARBA" id="ARBA00025211"/>
    </source>
</evidence>
<dbReference type="Pfam" id="PF00364">
    <property type="entry name" value="Biotin_lipoyl"/>
    <property type="match status" value="1"/>
</dbReference>
<dbReference type="Proteomes" id="UP000033874">
    <property type="component" value="Unassembled WGS sequence"/>
</dbReference>
<comment type="function">
    <text evidence="4">The pyruvate dehydrogenase complex catalyzes the overall conversion of pyruvate to acetyl-CoA and CO(2). It contains multiple copies of three enzymatic components: pyruvate dehydrogenase (E1), dihydrolipoamide acetyltransferase (E2) and lipoamide dehydrogenase (E3).</text>
</comment>
<dbReference type="InterPro" id="IPR045257">
    <property type="entry name" value="E2/Pdx1"/>
</dbReference>
<dbReference type="InterPro" id="IPR023213">
    <property type="entry name" value="CAT-like_dom_sf"/>
</dbReference>
<organism evidence="8 9">
    <name type="scientific">Sphingobium chungbukense</name>
    <dbReference type="NCBI Taxonomy" id="56193"/>
    <lineage>
        <taxon>Bacteria</taxon>
        <taxon>Pseudomonadati</taxon>
        <taxon>Pseudomonadota</taxon>
        <taxon>Alphaproteobacteria</taxon>
        <taxon>Sphingomonadales</taxon>
        <taxon>Sphingomonadaceae</taxon>
        <taxon>Sphingobium</taxon>
    </lineage>
</organism>
<dbReference type="InterPro" id="IPR000089">
    <property type="entry name" value="Biotin_lipoyl"/>
</dbReference>
<dbReference type="PROSITE" id="PS50968">
    <property type="entry name" value="BIOTINYL_LIPOYL"/>
    <property type="match status" value="1"/>
</dbReference>
<accession>A0A0M3ATB3</accession>
<dbReference type="InterPro" id="IPR036625">
    <property type="entry name" value="E3-bd_dom_sf"/>
</dbReference>
<dbReference type="GO" id="GO:0016746">
    <property type="term" value="F:acyltransferase activity"/>
    <property type="evidence" value="ECO:0007669"/>
    <property type="project" value="UniProtKB-KW"/>
</dbReference>
<evidence type="ECO:0000313" key="8">
    <source>
        <dbReference type="EMBL" id="KKW91759.1"/>
    </source>
</evidence>
<dbReference type="RefSeq" id="WP_046763768.1">
    <property type="nucleotide sequence ID" value="NZ_LBIC01000005.1"/>
</dbReference>
<dbReference type="PROSITE" id="PS00189">
    <property type="entry name" value="LIPOYL"/>
    <property type="match status" value="1"/>
</dbReference>
<evidence type="ECO:0000256" key="3">
    <source>
        <dbReference type="ARBA" id="ARBA00022823"/>
    </source>
</evidence>
<dbReference type="FunFam" id="2.40.50.100:FF:000010">
    <property type="entry name" value="Acetyltransferase component of pyruvate dehydrogenase complex"/>
    <property type="match status" value="1"/>
</dbReference>
<dbReference type="GO" id="GO:0006086">
    <property type="term" value="P:pyruvate decarboxylation to acetyl-CoA"/>
    <property type="evidence" value="ECO:0007669"/>
    <property type="project" value="InterPro"/>
</dbReference>
<evidence type="ECO:0000256" key="5">
    <source>
        <dbReference type="RuleBase" id="RU003423"/>
    </source>
</evidence>
<dbReference type="InterPro" id="IPR001078">
    <property type="entry name" value="2-oxoacid_DH_actylTfrase"/>
</dbReference>
<dbReference type="InterPro" id="IPR004167">
    <property type="entry name" value="PSBD"/>
</dbReference>
<dbReference type="Gene3D" id="4.10.320.10">
    <property type="entry name" value="E3-binding domain"/>
    <property type="match status" value="1"/>
</dbReference>
<dbReference type="Gene3D" id="2.40.50.100">
    <property type="match status" value="1"/>
</dbReference>
<dbReference type="Pfam" id="PF02817">
    <property type="entry name" value="E3_binding"/>
    <property type="match status" value="1"/>
</dbReference>
<keyword evidence="5" id="KW-0808">Transferase</keyword>
<dbReference type="PANTHER" id="PTHR23151:SF90">
    <property type="entry name" value="DIHYDROLIPOYLLYSINE-RESIDUE ACETYLTRANSFERASE COMPONENT OF PYRUVATE DEHYDROGENASE COMPLEX, MITOCHONDRIAL-RELATED"/>
    <property type="match status" value="1"/>
</dbReference>
<keyword evidence="5" id="KW-0012">Acyltransferase</keyword>
<reference evidence="8 9" key="1">
    <citation type="submission" date="2015-04" db="EMBL/GenBank/DDBJ databases">
        <title>Genome sequence of aromatic hydrocarbons-degrading Sphingobium chungbukense DJ77.</title>
        <authorList>
            <person name="Kim Y.-C."/>
            <person name="Chae J.-C."/>
        </authorList>
    </citation>
    <scope>NUCLEOTIDE SEQUENCE [LARGE SCALE GENOMIC DNA]</scope>
    <source>
        <strain evidence="8 9">DJ77</strain>
    </source>
</reference>
<dbReference type="Pfam" id="PF00198">
    <property type="entry name" value="2-oxoacid_dh"/>
    <property type="match status" value="1"/>
</dbReference>
<dbReference type="GO" id="GO:0045254">
    <property type="term" value="C:pyruvate dehydrogenase complex"/>
    <property type="evidence" value="ECO:0007669"/>
    <property type="project" value="InterPro"/>
</dbReference>
<comment type="caution">
    <text evidence="8">The sequence shown here is derived from an EMBL/GenBank/DDBJ whole genome shotgun (WGS) entry which is preliminary data.</text>
</comment>
<name>A0A0M3ATB3_9SPHN</name>
<comment type="similarity">
    <text evidence="2 5">Belongs to the 2-oxoacid dehydrogenase family.</text>
</comment>
<dbReference type="PATRIC" id="fig|56193.3.peg.2404"/>
<dbReference type="SUPFAM" id="SSF52777">
    <property type="entry name" value="CoA-dependent acyltransferases"/>
    <property type="match status" value="1"/>
</dbReference>
<dbReference type="CDD" id="cd06849">
    <property type="entry name" value="lipoyl_domain"/>
    <property type="match status" value="1"/>
</dbReference>
<gene>
    <name evidence="8" type="ORF">YP76_11575</name>
</gene>
<evidence type="ECO:0000259" key="6">
    <source>
        <dbReference type="PROSITE" id="PS50968"/>
    </source>
</evidence>
<dbReference type="PANTHER" id="PTHR23151">
    <property type="entry name" value="DIHYDROLIPOAMIDE ACETYL/SUCCINYL-TRANSFERASE-RELATED"/>
    <property type="match status" value="1"/>
</dbReference>
<dbReference type="EC" id="2.3.1.-" evidence="5"/>
<keyword evidence="3 5" id="KW-0450">Lipoyl</keyword>